<keyword evidence="4" id="KW-0378">Hydrolase</keyword>
<name>A0A9Q3RZD2_9SPHN</name>
<comment type="caution">
    <text evidence="7">The sequence shown here is derived from an EMBL/GenBank/DDBJ whole genome shotgun (WGS) entry which is preliminary data.</text>
</comment>
<evidence type="ECO:0000256" key="6">
    <source>
        <dbReference type="SAM" id="SignalP"/>
    </source>
</evidence>
<dbReference type="AlphaFoldDB" id="A0A9Q3RZD2"/>
<evidence type="ECO:0000256" key="3">
    <source>
        <dbReference type="ARBA" id="ARBA00022729"/>
    </source>
</evidence>
<dbReference type="GO" id="GO:0004185">
    <property type="term" value="F:serine-type carboxypeptidase activity"/>
    <property type="evidence" value="ECO:0007669"/>
    <property type="project" value="InterPro"/>
</dbReference>
<dbReference type="PANTHER" id="PTHR11802:SF3">
    <property type="entry name" value="RETINOID-INDUCIBLE SERINE CARBOXYPEPTIDASE"/>
    <property type="match status" value="1"/>
</dbReference>
<evidence type="ECO:0000256" key="4">
    <source>
        <dbReference type="ARBA" id="ARBA00022801"/>
    </source>
</evidence>
<evidence type="ECO:0000256" key="5">
    <source>
        <dbReference type="ARBA" id="ARBA00023180"/>
    </source>
</evidence>
<keyword evidence="5" id="KW-0325">Glycoprotein</keyword>
<dbReference type="Pfam" id="PF00450">
    <property type="entry name" value="Peptidase_S10"/>
    <property type="match status" value="1"/>
</dbReference>
<dbReference type="InterPro" id="IPR029058">
    <property type="entry name" value="AB_hydrolase_fold"/>
</dbReference>
<sequence>MTTRLLAAAAALALSAPLAAQEKPDTASAASAAIEAQVRTRDLSGTFGGQRINYRATVRETILEGNDGTQEAVIVTTSYVKNPRDTSRPVFFIYNGGPGSGSVWLQMGAWGPKRVGIPSDARDDGAPPYPLLDNPDSLLDVADLVFIDPPGTGFSYLTKGTDPEKYYGLRQDARAVAQVIRRWINDNGRWNSPKYLGGESYGTTRTAMVVDELEGSTFNDVGLNGLILVSTILDFAGREPTPGNEMAYIVTLPNMAAAAYYHGKVQASSVEAIAEEARQFAIGPYATALLKGQDLPAAERAAVRAELARLTGLSETYLDQANLRVTSQRFYKELLRDRGLTIGRLDARYTGRDYDNAGETPDNDPSFYGIDAGYTAAVNQWLREGLGFETDREYQSIGREPGRYWDWSLGQGWGRNAYLNVAPLIGKAMRENSQLRLFNAQGWYDFATPFFGAEYSLNRFGIPQDRLTFKYYDAGHMMYVRDEDRAKLTSDLREFIRAR</sequence>
<keyword evidence="2" id="KW-0645">Protease</keyword>
<protein>
    <submittedName>
        <fullName evidence="7">Peptidase S10</fullName>
    </submittedName>
</protein>
<dbReference type="SUPFAM" id="SSF53474">
    <property type="entry name" value="alpha/beta-Hydrolases"/>
    <property type="match status" value="1"/>
</dbReference>
<keyword evidence="1" id="KW-0121">Carboxypeptidase</keyword>
<dbReference type="PANTHER" id="PTHR11802">
    <property type="entry name" value="SERINE PROTEASE FAMILY S10 SERINE CARBOXYPEPTIDASE"/>
    <property type="match status" value="1"/>
</dbReference>
<evidence type="ECO:0000313" key="7">
    <source>
        <dbReference type="EMBL" id="MBY6217173.1"/>
    </source>
</evidence>
<dbReference type="InterPro" id="IPR001563">
    <property type="entry name" value="Peptidase_S10"/>
</dbReference>
<keyword evidence="3 6" id="KW-0732">Signal</keyword>
<reference evidence="7" key="1">
    <citation type="submission" date="2021-06" db="EMBL/GenBank/DDBJ databases">
        <title>50 bacteria genomes isolated from Dapeng, Shenzhen, China.</title>
        <authorList>
            <person name="Zheng W."/>
            <person name="Yu S."/>
            <person name="Huang Y."/>
        </authorList>
    </citation>
    <scope>NUCLEOTIDE SEQUENCE</scope>
    <source>
        <strain evidence="7">DP4N28-2</strain>
    </source>
</reference>
<dbReference type="EMBL" id="JAHVKP010000001">
    <property type="protein sequence ID" value="MBY6217173.1"/>
    <property type="molecule type" value="Genomic_DNA"/>
</dbReference>
<evidence type="ECO:0000256" key="1">
    <source>
        <dbReference type="ARBA" id="ARBA00022645"/>
    </source>
</evidence>
<dbReference type="RefSeq" id="WP_222404361.1">
    <property type="nucleotide sequence ID" value="NZ_JAHVKP010000001.1"/>
</dbReference>
<dbReference type="GO" id="GO:0006508">
    <property type="term" value="P:proteolysis"/>
    <property type="evidence" value="ECO:0007669"/>
    <property type="project" value="UniProtKB-KW"/>
</dbReference>
<organism evidence="7 8">
    <name type="scientific">Qipengyuania aquimaris</name>
    <dbReference type="NCBI Taxonomy" id="255984"/>
    <lineage>
        <taxon>Bacteria</taxon>
        <taxon>Pseudomonadati</taxon>
        <taxon>Pseudomonadota</taxon>
        <taxon>Alphaproteobacteria</taxon>
        <taxon>Sphingomonadales</taxon>
        <taxon>Erythrobacteraceae</taxon>
        <taxon>Qipengyuania</taxon>
    </lineage>
</organism>
<evidence type="ECO:0000256" key="2">
    <source>
        <dbReference type="ARBA" id="ARBA00022670"/>
    </source>
</evidence>
<accession>A0A9Q3RZD2</accession>
<gene>
    <name evidence="7" type="ORF">KUV31_02340</name>
</gene>
<proteinExistence type="predicted"/>
<dbReference type="Gene3D" id="3.40.50.1820">
    <property type="entry name" value="alpha/beta hydrolase"/>
    <property type="match status" value="1"/>
</dbReference>
<evidence type="ECO:0000313" key="8">
    <source>
        <dbReference type="Proteomes" id="UP000824927"/>
    </source>
</evidence>
<dbReference type="Proteomes" id="UP000824927">
    <property type="component" value="Unassembled WGS sequence"/>
</dbReference>
<feature type="signal peptide" evidence="6">
    <location>
        <begin position="1"/>
        <end position="20"/>
    </location>
</feature>
<feature type="chain" id="PRO_5040162184" evidence="6">
    <location>
        <begin position="21"/>
        <end position="499"/>
    </location>
</feature>